<name>A0AA35P9X5_9SAUR</name>
<dbReference type="EMBL" id="OX395132">
    <property type="protein sequence ID" value="CAI5780444.1"/>
    <property type="molecule type" value="Genomic_DNA"/>
</dbReference>
<dbReference type="AlphaFoldDB" id="A0AA35P9X5"/>
<dbReference type="Proteomes" id="UP001178461">
    <property type="component" value="Chromosome 7"/>
</dbReference>
<protein>
    <submittedName>
        <fullName evidence="1">Uncharacterized protein</fullName>
    </submittedName>
</protein>
<sequence length="62" mass="7070">MATTERRQGQIACIRGSSVKKEQSTKVWDRSMDLLMTFTRTDHPPFCCFSVQAEILRGTCCI</sequence>
<evidence type="ECO:0000313" key="1">
    <source>
        <dbReference type="EMBL" id="CAI5780444.1"/>
    </source>
</evidence>
<reference evidence="1" key="1">
    <citation type="submission" date="2022-12" db="EMBL/GenBank/DDBJ databases">
        <authorList>
            <person name="Alioto T."/>
            <person name="Alioto T."/>
            <person name="Gomez Garrido J."/>
        </authorList>
    </citation>
    <scope>NUCLEOTIDE SEQUENCE</scope>
</reference>
<accession>A0AA35P9X5</accession>
<evidence type="ECO:0000313" key="2">
    <source>
        <dbReference type="Proteomes" id="UP001178461"/>
    </source>
</evidence>
<proteinExistence type="predicted"/>
<gene>
    <name evidence="1" type="ORF">PODLI_1B014344</name>
</gene>
<organism evidence="1 2">
    <name type="scientific">Podarcis lilfordi</name>
    <name type="common">Lilford's wall lizard</name>
    <dbReference type="NCBI Taxonomy" id="74358"/>
    <lineage>
        <taxon>Eukaryota</taxon>
        <taxon>Metazoa</taxon>
        <taxon>Chordata</taxon>
        <taxon>Craniata</taxon>
        <taxon>Vertebrata</taxon>
        <taxon>Euteleostomi</taxon>
        <taxon>Lepidosauria</taxon>
        <taxon>Squamata</taxon>
        <taxon>Bifurcata</taxon>
        <taxon>Unidentata</taxon>
        <taxon>Episquamata</taxon>
        <taxon>Laterata</taxon>
        <taxon>Lacertibaenia</taxon>
        <taxon>Lacertidae</taxon>
        <taxon>Podarcis</taxon>
    </lineage>
</organism>
<keyword evidence="2" id="KW-1185">Reference proteome</keyword>